<dbReference type="RefSeq" id="WP_160645225.1">
    <property type="nucleotide sequence ID" value="NZ_SIJB01000014.1"/>
</dbReference>
<name>A0A6N9Q0J7_9BACL</name>
<sequence>MIIDPILIIDPGHGGNDPGGGTNHLWKEKDLALQISLYQYDRFRQLGVPITMTRMEDIKISSVERARMVRESGAKYCFSNHINAGGGDGVETIYSIFDDPTLAKQLAQGIVDKGQNLRRVFSRRLTTDRTKDYYFMHRETGNVHTTIIEYGFADSKLDDVEQLQNHWIDYAEAVVKTFTTFIGHKYTSPNQQLPNVQRKINGNLNGKRVTLDSFLINNTTYVPLRLIGESFGAKIVWDSQRFEYHIYN</sequence>
<feature type="domain" description="MurNAc-LAA" evidence="2">
    <location>
        <begin position="8"/>
        <end position="174"/>
    </location>
</feature>
<evidence type="ECO:0000256" key="1">
    <source>
        <dbReference type="ARBA" id="ARBA00022801"/>
    </source>
</evidence>
<dbReference type="PANTHER" id="PTHR30404">
    <property type="entry name" value="N-ACETYLMURAMOYL-L-ALANINE AMIDASE"/>
    <property type="match status" value="1"/>
</dbReference>
<dbReference type="Proteomes" id="UP000448943">
    <property type="component" value="Unassembled WGS sequence"/>
</dbReference>
<evidence type="ECO:0000259" key="3">
    <source>
        <dbReference type="Pfam" id="PF07833"/>
    </source>
</evidence>
<feature type="domain" description="Copper amine oxidase-like N-terminal" evidence="3">
    <location>
        <begin position="204"/>
        <end position="240"/>
    </location>
</feature>
<evidence type="ECO:0000259" key="2">
    <source>
        <dbReference type="Pfam" id="PF01520"/>
    </source>
</evidence>
<dbReference type="Gene3D" id="3.40.630.40">
    <property type="entry name" value="Zn-dependent exopeptidases"/>
    <property type="match status" value="1"/>
</dbReference>
<dbReference type="InterPro" id="IPR012854">
    <property type="entry name" value="Cu_amine_oxidase-like_N"/>
</dbReference>
<keyword evidence="5" id="KW-1185">Reference proteome</keyword>
<dbReference type="Pfam" id="PF07833">
    <property type="entry name" value="Cu_amine_oxidN1"/>
    <property type="match status" value="1"/>
</dbReference>
<dbReference type="CDD" id="cd02696">
    <property type="entry name" value="MurNAc-LAA"/>
    <property type="match status" value="1"/>
</dbReference>
<reference evidence="4 5" key="1">
    <citation type="submission" date="2019-01" db="EMBL/GenBank/DDBJ databases">
        <title>Chengkuizengella sp. nov., isolated from deep-sea sediment of East Pacific Ocean.</title>
        <authorList>
            <person name="Yang J."/>
            <person name="Lai Q."/>
            <person name="Shao Z."/>
        </authorList>
    </citation>
    <scope>NUCLEOTIDE SEQUENCE [LARGE SCALE GENOMIC DNA]</scope>
    <source>
        <strain evidence="4 5">YPA3-1-1</strain>
    </source>
</reference>
<organism evidence="4 5">
    <name type="scientific">Chengkuizengella marina</name>
    <dbReference type="NCBI Taxonomy" id="2507566"/>
    <lineage>
        <taxon>Bacteria</taxon>
        <taxon>Bacillati</taxon>
        <taxon>Bacillota</taxon>
        <taxon>Bacilli</taxon>
        <taxon>Bacillales</taxon>
        <taxon>Paenibacillaceae</taxon>
        <taxon>Chengkuizengella</taxon>
    </lineage>
</organism>
<dbReference type="InterPro" id="IPR050695">
    <property type="entry name" value="N-acetylmuramoyl_amidase_3"/>
</dbReference>
<dbReference type="OrthoDB" id="9763643at2"/>
<dbReference type="InterPro" id="IPR036582">
    <property type="entry name" value="Mao_N_sf"/>
</dbReference>
<comment type="caution">
    <text evidence="4">The sequence shown here is derived from an EMBL/GenBank/DDBJ whole genome shotgun (WGS) entry which is preliminary data.</text>
</comment>
<accession>A0A6N9Q0J7</accession>
<gene>
    <name evidence="4" type="ORF">ERL59_05655</name>
</gene>
<dbReference type="Pfam" id="PF01520">
    <property type="entry name" value="Amidase_3"/>
    <property type="match status" value="1"/>
</dbReference>
<protein>
    <submittedName>
        <fullName evidence="4">N-acetylmuramoyl-L-alanine amidase</fullName>
    </submittedName>
</protein>
<evidence type="ECO:0000313" key="5">
    <source>
        <dbReference type="Proteomes" id="UP000448943"/>
    </source>
</evidence>
<dbReference type="PANTHER" id="PTHR30404:SF0">
    <property type="entry name" value="N-ACETYLMURAMOYL-L-ALANINE AMIDASE AMIC"/>
    <property type="match status" value="1"/>
</dbReference>
<dbReference type="GO" id="GO:0009253">
    <property type="term" value="P:peptidoglycan catabolic process"/>
    <property type="evidence" value="ECO:0007669"/>
    <property type="project" value="InterPro"/>
</dbReference>
<proteinExistence type="predicted"/>
<evidence type="ECO:0000313" key="4">
    <source>
        <dbReference type="EMBL" id="NBI28435.1"/>
    </source>
</evidence>
<keyword evidence="1" id="KW-0378">Hydrolase</keyword>
<dbReference type="SUPFAM" id="SSF55383">
    <property type="entry name" value="Copper amine oxidase, domain N"/>
    <property type="match status" value="1"/>
</dbReference>
<dbReference type="AlphaFoldDB" id="A0A6N9Q0J7"/>
<dbReference type="InterPro" id="IPR002508">
    <property type="entry name" value="MurNAc-LAA_cat"/>
</dbReference>
<dbReference type="EMBL" id="SIJB01000014">
    <property type="protein sequence ID" value="NBI28435.1"/>
    <property type="molecule type" value="Genomic_DNA"/>
</dbReference>
<dbReference type="SUPFAM" id="SSF53187">
    <property type="entry name" value="Zn-dependent exopeptidases"/>
    <property type="match status" value="1"/>
</dbReference>
<dbReference type="GO" id="GO:0030288">
    <property type="term" value="C:outer membrane-bounded periplasmic space"/>
    <property type="evidence" value="ECO:0007669"/>
    <property type="project" value="TreeGrafter"/>
</dbReference>
<dbReference type="GO" id="GO:0008745">
    <property type="term" value="F:N-acetylmuramoyl-L-alanine amidase activity"/>
    <property type="evidence" value="ECO:0007669"/>
    <property type="project" value="InterPro"/>
</dbReference>